<reference evidence="1" key="1">
    <citation type="submission" date="2023-01" db="EMBL/GenBank/DDBJ databases">
        <title>Genome assembly of the deep-sea coral Lophelia pertusa.</title>
        <authorList>
            <person name="Herrera S."/>
            <person name="Cordes E."/>
        </authorList>
    </citation>
    <scope>NUCLEOTIDE SEQUENCE</scope>
    <source>
        <strain evidence="1">USNM1676648</strain>
        <tissue evidence="1">Polyp</tissue>
    </source>
</reference>
<accession>A0A9X0CMQ0</accession>
<dbReference type="AlphaFoldDB" id="A0A9X0CMQ0"/>
<evidence type="ECO:0000313" key="1">
    <source>
        <dbReference type="EMBL" id="KAJ7369447.1"/>
    </source>
</evidence>
<name>A0A9X0CMQ0_9CNID</name>
<proteinExistence type="predicted"/>
<gene>
    <name evidence="1" type="ORF">OS493_038891</name>
</gene>
<comment type="caution">
    <text evidence="1">The sequence shown here is derived from an EMBL/GenBank/DDBJ whole genome shotgun (WGS) entry which is preliminary data.</text>
</comment>
<keyword evidence="2" id="KW-1185">Reference proteome</keyword>
<evidence type="ECO:0000313" key="2">
    <source>
        <dbReference type="Proteomes" id="UP001163046"/>
    </source>
</evidence>
<protein>
    <submittedName>
        <fullName evidence="1">Uncharacterized protein</fullName>
    </submittedName>
</protein>
<dbReference type="Proteomes" id="UP001163046">
    <property type="component" value="Unassembled WGS sequence"/>
</dbReference>
<sequence length="119" mass="12936">MSAEVKEGVKPGSRAIKVTVKKHRWYLGHCFCNGRCMHSSTGSPQGSSTNTAAGNTEGCRPGIHVVRTQGILALYNGHQLLFMRQLTYSHKTTLWIIDVVSSELRKGDGTVGGLDEFSS</sequence>
<organism evidence="1 2">
    <name type="scientific">Desmophyllum pertusum</name>
    <dbReference type="NCBI Taxonomy" id="174260"/>
    <lineage>
        <taxon>Eukaryota</taxon>
        <taxon>Metazoa</taxon>
        <taxon>Cnidaria</taxon>
        <taxon>Anthozoa</taxon>
        <taxon>Hexacorallia</taxon>
        <taxon>Scleractinia</taxon>
        <taxon>Caryophylliina</taxon>
        <taxon>Caryophylliidae</taxon>
        <taxon>Desmophyllum</taxon>
    </lineage>
</organism>
<dbReference type="OrthoDB" id="448427at2759"/>
<dbReference type="EMBL" id="MU826956">
    <property type="protein sequence ID" value="KAJ7369447.1"/>
    <property type="molecule type" value="Genomic_DNA"/>
</dbReference>